<evidence type="ECO:0000313" key="3">
    <source>
        <dbReference type="Proteomes" id="UP000238479"/>
    </source>
</evidence>
<protein>
    <submittedName>
        <fullName evidence="2">Uncharacterized protein</fullName>
    </submittedName>
</protein>
<feature type="compositionally biased region" description="Polar residues" evidence="1">
    <location>
        <begin position="1"/>
        <end position="16"/>
    </location>
</feature>
<name>A0A2P6P442_ROSCH</name>
<reference evidence="2 3" key="1">
    <citation type="journal article" date="2018" name="Nat. Genet.">
        <title>The Rosa genome provides new insights in the design of modern roses.</title>
        <authorList>
            <person name="Bendahmane M."/>
        </authorList>
    </citation>
    <scope>NUCLEOTIDE SEQUENCE [LARGE SCALE GENOMIC DNA]</scope>
    <source>
        <strain evidence="3">cv. Old Blush</strain>
    </source>
</reference>
<comment type="caution">
    <text evidence="2">The sequence shown here is derived from an EMBL/GenBank/DDBJ whole genome shotgun (WGS) entry which is preliminary data.</text>
</comment>
<organism evidence="2 3">
    <name type="scientific">Rosa chinensis</name>
    <name type="common">China rose</name>
    <dbReference type="NCBI Taxonomy" id="74649"/>
    <lineage>
        <taxon>Eukaryota</taxon>
        <taxon>Viridiplantae</taxon>
        <taxon>Streptophyta</taxon>
        <taxon>Embryophyta</taxon>
        <taxon>Tracheophyta</taxon>
        <taxon>Spermatophyta</taxon>
        <taxon>Magnoliopsida</taxon>
        <taxon>eudicotyledons</taxon>
        <taxon>Gunneridae</taxon>
        <taxon>Pentapetalae</taxon>
        <taxon>rosids</taxon>
        <taxon>fabids</taxon>
        <taxon>Rosales</taxon>
        <taxon>Rosaceae</taxon>
        <taxon>Rosoideae</taxon>
        <taxon>Rosoideae incertae sedis</taxon>
        <taxon>Rosa</taxon>
    </lineage>
</organism>
<evidence type="ECO:0000313" key="2">
    <source>
        <dbReference type="EMBL" id="PRQ16693.1"/>
    </source>
</evidence>
<dbReference type="Proteomes" id="UP000238479">
    <property type="component" value="Chromosome 7"/>
</dbReference>
<dbReference type="AlphaFoldDB" id="A0A2P6P442"/>
<dbReference type="Gramene" id="PRQ16693">
    <property type="protein sequence ID" value="PRQ16693"/>
    <property type="gene ID" value="RchiOBHm_Chr7g0187011"/>
</dbReference>
<dbReference type="EMBL" id="PDCK01000045">
    <property type="protein sequence ID" value="PRQ16693.1"/>
    <property type="molecule type" value="Genomic_DNA"/>
</dbReference>
<keyword evidence="3" id="KW-1185">Reference proteome</keyword>
<gene>
    <name evidence="2" type="ORF">RchiOBHm_Chr7g0187011</name>
</gene>
<feature type="region of interest" description="Disordered" evidence="1">
    <location>
        <begin position="1"/>
        <end position="24"/>
    </location>
</feature>
<accession>A0A2P6P442</accession>
<proteinExistence type="predicted"/>
<sequence>MVLQASPNIYLPQSSPLKRKRTAAAHPNPLPYPFSLYSSLQPHTTPNYYSSITLSPTLPFHSLFHIKLLGSSQISSRKIIKTLISSWVVRSIQASLVFFAF</sequence>
<evidence type="ECO:0000256" key="1">
    <source>
        <dbReference type="SAM" id="MobiDB-lite"/>
    </source>
</evidence>